<dbReference type="SUPFAM" id="SSF47473">
    <property type="entry name" value="EF-hand"/>
    <property type="match status" value="1"/>
</dbReference>
<proteinExistence type="predicted"/>
<protein>
    <recommendedName>
        <fullName evidence="4">EF-hand domain-containing protein</fullName>
    </recommendedName>
</protein>
<feature type="region of interest" description="Disordered" evidence="1">
    <location>
        <begin position="165"/>
        <end position="191"/>
    </location>
</feature>
<evidence type="ECO:0000313" key="3">
    <source>
        <dbReference type="Proteomes" id="UP000326062"/>
    </source>
</evidence>
<name>A0A5N3XXF8_MUNRE</name>
<keyword evidence="3" id="KW-1185">Reference proteome</keyword>
<accession>A0A5N3XXF8</accession>
<evidence type="ECO:0000313" key="2">
    <source>
        <dbReference type="EMBL" id="KAB0378609.1"/>
    </source>
</evidence>
<dbReference type="PANTHER" id="PTHR47225:SF1">
    <property type="entry name" value="EF-HAND CALCIUM-BINDING DOMAIN-CONTAINING PROTEIN 12"/>
    <property type="match status" value="1"/>
</dbReference>
<comment type="caution">
    <text evidence="2">The sequence shown here is derived from an EMBL/GenBank/DDBJ whole genome shotgun (WGS) entry which is preliminary data.</text>
</comment>
<evidence type="ECO:0000256" key="1">
    <source>
        <dbReference type="SAM" id="MobiDB-lite"/>
    </source>
</evidence>
<dbReference type="AlphaFoldDB" id="A0A5N3XXF8"/>
<reference evidence="2 3" key="1">
    <citation type="submission" date="2019-06" db="EMBL/GenBank/DDBJ databases">
        <title>Discovery of a novel chromosome fission-fusion reversal in muntjac.</title>
        <authorList>
            <person name="Mudd A.B."/>
            <person name="Bredeson J.V."/>
            <person name="Baum R."/>
            <person name="Hockemeyer D."/>
            <person name="Rokhsar D.S."/>
        </authorList>
    </citation>
    <scope>NUCLEOTIDE SEQUENCE [LARGE SCALE GENOMIC DNA]</scope>
    <source>
        <strain evidence="2">UCam_UCB_Mr</strain>
        <tissue evidence="2">Fibroblast cell line</tissue>
    </source>
</reference>
<sequence length="579" mass="67055">MEEQIATHSSIFTWETPWTEDACRGECPSKSLSDDENASKEPVFNPEAVIAHCFKQFKQEDFQPPRSRRRVIILPQKEAPRPVRPTPQPQTPREPTPSPKAPEVDIQEQPEDPRAWLRKRQKMRKDLESFGNVERWLQNKASLTLSEAKVLRDIHKVRHVARLPSQLAMSRDTAKKSQRPSRRQVPQLQLPKPPALSTLFSHLHCHKMKILELFHKVDRGEHQISREEFIMVLKAIRVPLKSQEVEDIVIYLSSLGKHNTITMDNLASTYKLWSLAQQRSTLTTATENSRSSTDGGSAQSPSPKQKADVSPEAPKMDLLTVPVVDTEMEARPMTLEEMEDVGKRYRDRKRQNKLALPSIQYTEQCRLVRSGDKHFDEHCLPTTVHGEMEGILNRSRMDTFLVYLQCWKVCEAHGLPLTEDILMRALMYPGDKIIFQKDQVRPIRQPGGYYSDFKPFSANLAPLQPQAVPVPVAQKKMPKKIKKINFKEFEDFTRKLKEKRPSGAQLTHPNFFWPGHLLDKLRLYLPAVTMDRSLPIFSCVQQQPHVYSATHHPDRWWPIKDMNYMTYAHYDAHKIYHIN</sequence>
<feature type="region of interest" description="Disordered" evidence="1">
    <location>
        <begin position="65"/>
        <end position="114"/>
    </location>
</feature>
<gene>
    <name evidence="2" type="ORF">FD755_010187</name>
</gene>
<dbReference type="PANTHER" id="PTHR47225">
    <property type="entry name" value="EF-HAND CALCIUM-BINDING DOMAIN-CONTAINING PROTEIN 12"/>
    <property type="match status" value="1"/>
</dbReference>
<feature type="compositionally biased region" description="Polar residues" evidence="1">
    <location>
        <begin position="283"/>
        <end position="303"/>
    </location>
</feature>
<evidence type="ECO:0008006" key="4">
    <source>
        <dbReference type="Google" id="ProtNLM"/>
    </source>
</evidence>
<dbReference type="InterPro" id="IPR042847">
    <property type="entry name" value="EFC12"/>
</dbReference>
<organism evidence="2 3">
    <name type="scientific">Muntiacus reevesi</name>
    <name type="common">Reeves' muntjac</name>
    <name type="synonym">Cervus reevesi</name>
    <dbReference type="NCBI Taxonomy" id="9886"/>
    <lineage>
        <taxon>Eukaryota</taxon>
        <taxon>Metazoa</taxon>
        <taxon>Chordata</taxon>
        <taxon>Craniata</taxon>
        <taxon>Vertebrata</taxon>
        <taxon>Euteleostomi</taxon>
        <taxon>Mammalia</taxon>
        <taxon>Eutheria</taxon>
        <taxon>Laurasiatheria</taxon>
        <taxon>Artiodactyla</taxon>
        <taxon>Ruminantia</taxon>
        <taxon>Pecora</taxon>
        <taxon>Cervidae</taxon>
        <taxon>Muntiacinae</taxon>
        <taxon>Muntiacus</taxon>
    </lineage>
</organism>
<dbReference type="EMBL" id="VCEB01000004">
    <property type="protein sequence ID" value="KAB0378609.1"/>
    <property type="molecule type" value="Genomic_DNA"/>
</dbReference>
<feature type="compositionally biased region" description="Pro residues" evidence="1">
    <location>
        <begin position="82"/>
        <end position="100"/>
    </location>
</feature>
<dbReference type="InterPro" id="IPR011992">
    <property type="entry name" value="EF-hand-dom_pair"/>
</dbReference>
<feature type="region of interest" description="Disordered" evidence="1">
    <location>
        <begin position="283"/>
        <end position="320"/>
    </location>
</feature>
<dbReference type="Proteomes" id="UP000326062">
    <property type="component" value="Chromosome 4"/>
</dbReference>